<name>A0AAE3GPC2_9CYAN</name>
<dbReference type="AlphaFoldDB" id="A0AAE3GPC2"/>
<feature type="repeat" description="TPR" evidence="1">
    <location>
        <begin position="168"/>
        <end position="201"/>
    </location>
</feature>
<evidence type="ECO:0000256" key="1">
    <source>
        <dbReference type="PROSITE-ProRule" id="PRU00339"/>
    </source>
</evidence>
<dbReference type="Pfam" id="PF00515">
    <property type="entry name" value="TPR_1"/>
    <property type="match status" value="2"/>
</dbReference>
<dbReference type="Gene3D" id="1.25.40.10">
    <property type="entry name" value="Tetratricopeptide repeat domain"/>
    <property type="match status" value="2"/>
</dbReference>
<organism evidence="2 3">
    <name type="scientific">Limnofasciculus baicalensis BBK-W-15</name>
    <dbReference type="NCBI Taxonomy" id="2699891"/>
    <lineage>
        <taxon>Bacteria</taxon>
        <taxon>Bacillati</taxon>
        <taxon>Cyanobacteriota</taxon>
        <taxon>Cyanophyceae</taxon>
        <taxon>Coleofasciculales</taxon>
        <taxon>Coleofasciculaceae</taxon>
        <taxon>Limnofasciculus</taxon>
        <taxon>Limnofasciculus baicalensis</taxon>
    </lineage>
</organism>
<dbReference type="SUPFAM" id="SSF48452">
    <property type="entry name" value="TPR-like"/>
    <property type="match status" value="1"/>
</dbReference>
<protein>
    <submittedName>
        <fullName evidence="2">Tetratricopeptide repeat protein</fullName>
    </submittedName>
</protein>
<dbReference type="GO" id="GO:0097363">
    <property type="term" value="F:protein O-acetylglucosaminyltransferase activity"/>
    <property type="evidence" value="ECO:0007669"/>
    <property type="project" value="TreeGrafter"/>
</dbReference>
<dbReference type="Pfam" id="PF13414">
    <property type="entry name" value="TPR_11"/>
    <property type="match status" value="1"/>
</dbReference>
<dbReference type="PANTHER" id="PTHR44366:SF1">
    <property type="entry name" value="UDP-N-ACETYLGLUCOSAMINE--PEPTIDE N-ACETYLGLUCOSAMINYLTRANSFERASE 110 KDA SUBUNIT"/>
    <property type="match status" value="1"/>
</dbReference>
<feature type="repeat" description="TPR" evidence="1">
    <location>
        <begin position="202"/>
        <end position="235"/>
    </location>
</feature>
<proteinExistence type="predicted"/>
<feature type="non-terminal residue" evidence="2">
    <location>
        <position position="306"/>
    </location>
</feature>
<sequence length="306" mass="34192">MVAEFDGVDEKNNPINYQVTETIFQKLQEATRNSQTVKILPLKQAISQQEGYGKARELGKAQNADIVIWGRYSKTEKTASVSVNFEILSKAKNYLDLGKQAQGEIRTMAVASLTNIEIQIDLAEELKYLTLVTLGVSAYAGDDWDNAIKQLTAALSEGKANKAALDPAFIYFYRGTAYNNKGDFDLAITDYNKAIQLNPKLAEAFYNRGVAYGSLMKYNSAIADYNKALKLNPKFADAFINRGFAYSEKGEYDRAIADYNEALKLNPKNADADAFNNRGVAYYKRGEYDRAITDYNEAIKLNPKYA</sequence>
<reference evidence="2" key="1">
    <citation type="submission" date="2022-06" db="EMBL/GenBank/DDBJ databases">
        <title>New cyanobacteria of genus Symplocastrum in benthos of Lake Baikal.</title>
        <authorList>
            <person name="Sorokovikova E."/>
            <person name="Tikhonova I."/>
            <person name="Krasnopeev A."/>
            <person name="Evseev P."/>
            <person name="Gladkikh A."/>
            <person name="Belykh O."/>
        </authorList>
    </citation>
    <scope>NUCLEOTIDE SEQUENCE</scope>
    <source>
        <strain evidence="2">BBK-W-15</strain>
    </source>
</reference>
<evidence type="ECO:0000313" key="3">
    <source>
        <dbReference type="Proteomes" id="UP001204953"/>
    </source>
</evidence>
<keyword evidence="3" id="KW-1185">Reference proteome</keyword>
<dbReference type="PANTHER" id="PTHR44366">
    <property type="entry name" value="UDP-N-ACETYLGLUCOSAMINE--PEPTIDE N-ACETYLGLUCOSAMINYLTRANSFERASE 110 KDA SUBUNIT"/>
    <property type="match status" value="1"/>
</dbReference>
<keyword evidence="1" id="KW-0802">TPR repeat</keyword>
<dbReference type="SMART" id="SM00028">
    <property type="entry name" value="TPR"/>
    <property type="match status" value="5"/>
</dbReference>
<dbReference type="EMBL" id="JAMZMM010000023">
    <property type="protein sequence ID" value="MCP2727674.1"/>
    <property type="molecule type" value="Genomic_DNA"/>
</dbReference>
<dbReference type="Proteomes" id="UP001204953">
    <property type="component" value="Unassembled WGS sequence"/>
</dbReference>
<dbReference type="PROSITE" id="PS50293">
    <property type="entry name" value="TPR_REGION"/>
    <property type="match status" value="4"/>
</dbReference>
<comment type="caution">
    <text evidence="2">The sequence shown here is derived from an EMBL/GenBank/DDBJ whole genome shotgun (WGS) entry which is preliminary data.</text>
</comment>
<dbReference type="InterPro" id="IPR037919">
    <property type="entry name" value="OGT"/>
</dbReference>
<feature type="repeat" description="TPR" evidence="1">
    <location>
        <begin position="236"/>
        <end position="269"/>
    </location>
</feature>
<dbReference type="InterPro" id="IPR011990">
    <property type="entry name" value="TPR-like_helical_dom_sf"/>
</dbReference>
<dbReference type="PROSITE" id="PS50005">
    <property type="entry name" value="TPR"/>
    <property type="match status" value="4"/>
</dbReference>
<accession>A0AAE3GPC2</accession>
<dbReference type="GO" id="GO:0006493">
    <property type="term" value="P:protein O-linked glycosylation"/>
    <property type="evidence" value="ECO:0007669"/>
    <property type="project" value="InterPro"/>
</dbReference>
<gene>
    <name evidence="2" type="ORF">NJ959_04175</name>
</gene>
<dbReference type="InterPro" id="IPR019734">
    <property type="entry name" value="TPR_rpt"/>
</dbReference>
<feature type="repeat" description="TPR" evidence="1">
    <location>
        <begin position="272"/>
        <end position="305"/>
    </location>
</feature>
<evidence type="ECO:0000313" key="2">
    <source>
        <dbReference type="EMBL" id="MCP2727674.1"/>
    </source>
</evidence>